<dbReference type="Pfam" id="PF00551">
    <property type="entry name" value="Formyl_trans_N"/>
    <property type="match status" value="1"/>
</dbReference>
<feature type="binding site" evidence="5">
    <location>
        <begin position="110"/>
        <end position="113"/>
    </location>
    <ligand>
        <name>(6S)-5,6,7,8-tetrahydrofolate</name>
        <dbReference type="ChEBI" id="CHEBI:57453"/>
    </ligand>
</feature>
<dbReference type="HAMAP" id="MF_00182">
    <property type="entry name" value="Formyl_trans"/>
    <property type="match status" value="1"/>
</dbReference>
<comment type="catalytic activity">
    <reaction evidence="5">
        <text>L-methionyl-tRNA(fMet) + (6R)-10-formyltetrahydrofolate = N-formyl-L-methionyl-tRNA(fMet) + (6S)-5,6,7,8-tetrahydrofolate + H(+)</text>
        <dbReference type="Rhea" id="RHEA:24380"/>
        <dbReference type="Rhea" id="RHEA-COMP:9952"/>
        <dbReference type="Rhea" id="RHEA-COMP:9953"/>
        <dbReference type="ChEBI" id="CHEBI:15378"/>
        <dbReference type="ChEBI" id="CHEBI:57453"/>
        <dbReference type="ChEBI" id="CHEBI:78530"/>
        <dbReference type="ChEBI" id="CHEBI:78844"/>
        <dbReference type="ChEBI" id="CHEBI:195366"/>
        <dbReference type="EC" id="2.1.2.9"/>
    </reaction>
</comment>
<protein>
    <recommendedName>
        <fullName evidence="2 5">Methionyl-tRNA formyltransferase</fullName>
        <ecNumber evidence="2 5">2.1.2.9</ecNumber>
    </recommendedName>
</protein>
<dbReference type="AlphaFoldDB" id="A0A291Q3C6"/>
<dbReference type="RefSeq" id="WP_098241270.1">
    <property type="nucleotide sequence ID" value="NZ_CP022685.1"/>
</dbReference>
<dbReference type="NCBIfam" id="TIGR00460">
    <property type="entry name" value="fmt"/>
    <property type="match status" value="1"/>
</dbReference>
<dbReference type="InterPro" id="IPR044135">
    <property type="entry name" value="Met-tRNA-FMT_C"/>
</dbReference>
<dbReference type="InterPro" id="IPR041711">
    <property type="entry name" value="Met-tRNA-FMT_N"/>
</dbReference>
<dbReference type="Pfam" id="PF02911">
    <property type="entry name" value="Formyl_trans_C"/>
    <property type="match status" value="1"/>
</dbReference>
<evidence type="ECO:0000256" key="3">
    <source>
        <dbReference type="ARBA" id="ARBA00022679"/>
    </source>
</evidence>
<dbReference type="CDD" id="cd08646">
    <property type="entry name" value="FMT_core_Met-tRNA-FMT_N"/>
    <property type="match status" value="1"/>
</dbReference>
<comment type="function">
    <text evidence="5">Attaches a formyl group to the free amino group of methionyl-tRNA(fMet). The formyl group appears to play a dual role in the initiator identity of N-formylmethionyl-tRNA by promoting its recognition by IF2 and preventing the misappropriation of this tRNA by the elongation apparatus.</text>
</comment>
<organism evidence="8 9">
    <name type="scientific">Streptomyces formicae</name>
    <dbReference type="NCBI Taxonomy" id="1616117"/>
    <lineage>
        <taxon>Bacteria</taxon>
        <taxon>Bacillati</taxon>
        <taxon>Actinomycetota</taxon>
        <taxon>Actinomycetes</taxon>
        <taxon>Kitasatosporales</taxon>
        <taxon>Streptomycetaceae</taxon>
        <taxon>Streptomyces</taxon>
    </lineage>
</organism>
<feature type="domain" description="Formyl transferase N-terminal" evidence="6">
    <location>
        <begin position="1"/>
        <end position="179"/>
    </location>
</feature>
<dbReference type="InterPro" id="IPR005794">
    <property type="entry name" value="Fmt"/>
</dbReference>
<dbReference type="InterPro" id="IPR036477">
    <property type="entry name" value="Formyl_transf_N_sf"/>
</dbReference>
<dbReference type="GO" id="GO:0005829">
    <property type="term" value="C:cytosol"/>
    <property type="evidence" value="ECO:0007669"/>
    <property type="project" value="TreeGrafter"/>
</dbReference>
<dbReference type="SUPFAM" id="SSF53328">
    <property type="entry name" value="Formyltransferase"/>
    <property type="match status" value="1"/>
</dbReference>
<evidence type="ECO:0000256" key="2">
    <source>
        <dbReference type="ARBA" id="ARBA00012261"/>
    </source>
</evidence>
<keyword evidence="4 5" id="KW-0648">Protein biosynthesis</keyword>
<dbReference type="FunFam" id="3.40.50.12230:FF:000001">
    <property type="entry name" value="Methionyl-tRNA formyltransferase"/>
    <property type="match status" value="1"/>
</dbReference>
<dbReference type="CDD" id="cd08704">
    <property type="entry name" value="Met_tRNA_FMT_C"/>
    <property type="match status" value="1"/>
</dbReference>
<dbReference type="SUPFAM" id="SSF50486">
    <property type="entry name" value="FMT C-terminal domain-like"/>
    <property type="match status" value="1"/>
</dbReference>
<dbReference type="EMBL" id="CP022685">
    <property type="protein sequence ID" value="ATL26270.1"/>
    <property type="molecule type" value="Genomic_DNA"/>
</dbReference>
<proteinExistence type="inferred from homology"/>
<comment type="similarity">
    <text evidence="1 5">Belongs to the Fmt family.</text>
</comment>
<dbReference type="Proteomes" id="UP000221011">
    <property type="component" value="Chromosome"/>
</dbReference>
<dbReference type="EC" id="2.1.2.9" evidence="2 5"/>
<keyword evidence="9" id="KW-1185">Reference proteome</keyword>
<evidence type="ECO:0000259" key="6">
    <source>
        <dbReference type="Pfam" id="PF00551"/>
    </source>
</evidence>
<name>A0A291Q3C6_9ACTN</name>
<reference evidence="8 9" key="1">
    <citation type="submission" date="2017-08" db="EMBL/GenBank/DDBJ databases">
        <title>Complete Genome Sequence of Streptomyces formicae KY5, the formicamycin producer.</title>
        <authorList>
            <person name="Holmes N.A."/>
            <person name="Devine R."/>
            <person name="Qin Z."/>
            <person name="Seipke R.F."/>
            <person name="Wilkinson B."/>
            <person name="Hutchings M.I."/>
        </authorList>
    </citation>
    <scope>NUCLEOTIDE SEQUENCE [LARGE SCALE GENOMIC DNA]</scope>
    <source>
        <strain evidence="8 9">KY5</strain>
    </source>
</reference>
<keyword evidence="3 5" id="KW-0808">Transferase</keyword>
<dbReference type="PANTHER" id="PTHR11138:SF5">
    <property type="entry name" value="METHIONYL-TRNA FORMYLTRANSFERASE, MITOCHONDRIAL"/>
    <property type="match status" value="1"/>
</dbReference>
<evidence type="ECO:0000313" key="8">
    <source>
        <dbReference type="EMBL" id="ATL26270.1"/>
    </source>
</evidence>
<evidence type="ECO:0000259" key="7">
    <source>
        <dbReference type="Pfam" id="PF02911"/>
    </source>
</evidence>
<dbReference type="KEGG" id="sfk:KY5_1252c"/>
<dbReference type="Gene3D" id="3.40.50.12230">
    <property type="match status" value="1"/>
</dbReference>
<dbReference type="InterPro" id="IPR005793">
    <property type="entry name" value="Formyl_trans_C"/>
</dbReference>
<evidence type="ECO:0000256" key="1">
    <source>
        <dbReference type="ARBA" id="ARBA00010699"/>
    </source>
</evidence>
<evidence type="ECO:0000313" key="9">
    <source>
        <dbReference type="Proteomes" id="UP000221011"/>
    </source>
</evidence>
<dbReference type="PANTHER" id="PTHR11138">
    <property type="entry name" value="METHIONYL-TRNA FORMYLTRANSFERASE"/>
    <property type="match status" value="1"/>
</dbReference>
<dbReference type="GO" id="GO:0004479">
    <property type="term" value="F:methionyl-tRNA formyltransferase activity"/>
    <property type="evidence" value="ECO:0007669"/>
    <property type="project" value="UniProtKB-UniRule"/>
</dbReference>
<sequence>MKLVFAGTPEVAVPALDALIASDRHEVAAVVTRPDAPAGRGRRLVASPVAERAAEAGIEVLKPAKPRDEEFLARLREIGPDCCPVVAYGALLPKVALDVPARGWVNLHFSLLPAWRGAAPVQHAVIAGDEITGASTFLIEQGLDSGPVYGTVTEEVRATDTSGDLLTRLAFAGSGLLVATMDGIEDGSLKAVPQPADGVTLAPKLTVEDAQVDWAAPALRVDRVVRGCTPAPGAWTVFRGERLKIIQAALVPDRTDLAPGELSPAKNNVYVGSGSHAVELLWVQPQGKKPMRGADWARGVRIAPGERVGAGDVG</sequence>
<accession>A0A291Q3C6</accession>
<feature type="domain" description="Formyl transferase C-terminal" evidence="7">
    <location>
        <begin position="204"/>
        <end position="300"/>
    </location>
</feature>
<evidence type="ECO:0000256" key="5">
    <source>
        <dbReference type="HAMAP-Rule" id="MF_00182"/>
    </source>
</evidence>
<dbReference type="InterPro" id="IPR002376">
    <property type="entry name" value="Formyl_transf_N"/>
</dbReference>
<dbReference type="InterPro" id="IPR011034">
    <property type="entry name" value="Formyl_transferase-like_C_sf"/>
</dbReference>
<evidence type="ECO:0000256" key="4">
    <source>
        <dbReference type="ARBA" id="ARBA00022917"/>
    </source>
</evidence>
<gene>
    <name evidence="5" type="primary">fmt</name>
    <name evidence="8" type="ORF">KY5_1252c</name>
</gene>